<feature type="region of interest" description="Disordered" evidence="1">
    <location>
        <begin position="55"/>
        <end position="85"/>
    </location>
</feature>
<sequence>MSEEPGLDSPSAPATAGPTGADASKPVEEWVTGDEPATGPQLSYLATLAREADEQIPDELTKAQASELIDRLQQETGRGTDGSTS</sequence>
<feature type="compositionally biased region" description="Polar residues" evidence="1">
    <location>
        <begin position="74"/>
        <end position="85"/>
    </location>
</feature>
<dbReference type="Proteomes" id="UP001612915">
    <property type="component" value="Unassembled WGS sequence"/>
</dbReference>
<feature type="region of interest" description="Disordered" evidence="1">
    <location>
        <begin position="1"/>
        <end position="43"/>
    </location>
</feature>
<evidence type="ECO:0000313" key="3">
    <source>
        <dbReference type="Proteomes" id="UP001612915"/>
    </source>
</evidence>
<organism evidence="2 3">
    <name type="scientific">Spongisporangium articulatum</name>
    <dbReference type="NCBI Taxonomy" id="3362603"/>
    <lineage>
        <taxon>Bacteria</taxon>
        <taxon>Bacillati</taxon>
        <taxon>Actinomycetota</taxon>
        <taxon>Actinomycetes</taxon>
        <taxon>Kineosporiales</taxon>
        <taxon>Kineosporiaceae</taxon>
        <taxon>Spongisporangium</taxon>
    </lineage>
</organism>
<protein>
    <submittedName>
        <fullName evidence="2">DUF3072 domain-containing protein</fullName>
    </submittedName>
</protein>
<evidence type="ECO:0000256" key="1">
    <source>
        <dbReference type="SAM" id="MobiDB-lite"/>
    </source>
</evidence>
<evidence type="ECO:0000313" key="2">
    <source>
        <dbReference type="EMBL" id="MFI7587521.1"/>
    </source>
</evidence>
<name>A0ABW8AME2_9ACTN</name>
<proteinExistence type="predicted"/>
<dbReference type="Pfam" id="PF11272">
    <property type="entry name" value="DUF3072"/>
    <property type="match status" value="1"/>
</dbReference>
<comment type="caution">
    <text evidence="2">The sequence shown here is derived from an EMBL/GenBank/DDBJ whole genome shotgun (WGS) entry which is preliminary data.</text>
</comment>
<feature type="compositionally biased region" description="Low complexity" evidence="1">
    <location>
        <begin position="8"/>
        <end position="24"/>
    </location>
</feature>
<dbReference type="InterPro" id="IPR021425">
    <property type="entry name" value="DUF3072"/>
</dbReference>
<keyword evidence="3" id="KW-1185">Reference proteome</keyword>
<dbReference type="EMBL" id="JBITLV010000003">
    <property type="protein sequence ID" value="MFI7587521.1"/>
    <property type="molecule type" value="Genomic_DNA"/>
</dbReference>
<accession>A0ABW8AME2</accession>
<reference evidence="2 3" key="1">
    <citation type="submission" date="2024-10" db="EMBL/GenBank/DDBJ databases">
        <title>The Natural Products Discovery Center: Release of the First 8490 Sequenced Strains for Exploring Actinobacteria Biosynthetic Diversity.</title>
        <authorList>
            <person name="Kalkreuter E."/>
            <person name="Kautsar S.A."/>
            <person name="Yang D."/>
            <person name="Bader C.D."/>
            <person name="Teijaro C.N."/>
            <person name="Fluegel L."/>
            <person name="Davis C.M."/>
            <person name="Simpson J.R."/>
            <person name="Lauterbach L."/>
            <person name="Steele A.D."/>
            <person name="Gui C."/>
            <person name="Meng S."/>
            <person name="Li G."/>
            <person name="Viehrig K."/>
            <person name="Ye F."/>
            <person name="Su P."/>
            <person name="Kiefer A.F."/>
            <person name="Nichols A."/>
            <person name="Cepeda A.J."/>
            <person name="Yan W."/>
            <person name="Fan B."/>
            <person name="Jiang Y."/>
            <person name="Adhikari A."/>
            <person name="Zheng C.-J."/>
            <person name="Schuster L."/>
            <person name="Cowan T.M."/>
            <person name="Smanski M.J."/>
            <person name="Chevrette M.G."/>
            <person name="De Carvalho L.P.S."/>
            <person name="Shen B."/>
        </authorList>
    </citation>
    <scope>NUCLEOTIDE SEQUENCE [LARGE SCALE GENOMIC DNA]</scope>
    <source>
        <strain evidence="2 3">NPDC049639</strain>
    </source>
</reference>
<dbReference type="RefSeq" id="WP_398279368.1">
    <property type="nucleotide sequence ID" value="NZ_JBITLV010000003.1"/>
</dbReference>
<gene>
    <name evidence="2" type="ORF">ACIB24_10655</name>
</gene>